<feature type="region of interest" description="Disordered" evidence="1">
    <location>
        <begin position="55"/>
        <end position="80"/>
    </location>
</feature>
<feature type="compositionally biased region" description="Basic and acidic residues" evidence="1">
    <location>
        <begin position="55"/>
        <end position="72"/>
    </location>
</feature>
<accession>A0AAE0ZLV4</accession>
<sequence>MDTTARCERSTTRPQDHQTPAASNSSSALLCTWLTSEALHPGNFRRCQDVQIIKRKEGRADEKRRGPKRIEGQDSPTISSPEFTRAFMERRKTSAPVTKVSGTTKTSCGAVCGGVGWNLT</sequence>
<feature type="region of interest" description="Disordered" evidence="1">
    <location>
        <begin position="1"/>
        <end position="26"/>
    </location>
</feature>
<evidence type="ECO:0000256" key="1">
    <source>
        <dbReference type="SAM" id="MobiDB-lite"/>
    </source>
</evidence>
<feature type="compositionally biased region" description="Polar residues" evidence="1">
    <location>
        <begin position="17"/>
        <end position="26"/>
    </location>
</feature>
<organism evidence="2 3">
    <name type="scientific">Elysia crispata</name>
    <name type="common">lettuce slug</name>
    <dbReference type="NCBI Taxonomy" id="231223"/>
    <lineage>
        <taxon>Eukaryota</taxon>
        <taxon>Metazoa</taxon>
        <taxon>Spiralia</taxon>
        <taxon>Lophotrochozoa</taxon>
        <taxon>Mollusca</taxon>
        <taxon>Gastropoda</taxon>
        <taxon>Heterobranchia</taxon>
        <taxon>Euthyneura</taxon>
        <taxon>Panpulmonata</taxon>
        <taxon>Sacoglossa</taxon>
        <taxon>Placobranchoidea</taxon>
        <taxon>Plakobranchidae</taxon>
        <taxon>Elysia</taxon>
    </lineage>
</organism>
<gene>
    <name evidence="2" type="ORF">RRG08_014892</name>
</gene>
<name>A0AAE0ZLV4_9GAST</name>
<reference evidence="2" key="1">
    <citation type="journal article" date="2023" name="G3 (Bethesda)">
        <title>A reference genome for the long-term kleptoplast-retaining sea slug Elysia crispata morphotype clarki.</title>
        <authorList>
            <person name="Eastman K.E."/>
            <person name="Pendleton A.L."/>
            <person name="Shaikh M.A."/>
            <person name="Suttiyut T."/>
            <person name="Ogas R."/>
            <person name="Tomko P."/>
            <person name="Gavelis G."/>
            <person name="Widhalm J.R."/>
            <person name="Wisecaver J.H."/>
        </authorList>
    </citation>
    <scope>NUCLEOTIDE SEQUENCE</scope>
    <source>
        <strain evidence="2">ECLA1</strain>
    </source>
</reference>
<feature type="compositionally biased region" description="Basic and acidic residues" evidence="1">
    <location>
        <begin position="1"/>
        <end position="16"/>
    </location>
</feature>
<evidence type="ECO:0000313" key="2">
    <source>
        <dbReference type="EMBL" id="KAK3771532.1"/>
    </source>
</evidence>
<dbReference type="Proteomes" id="UP001283361">
    <property type="component" value="Unassembled WGS sequence"/>
</dbReference>
<proteinExistence type="predicted"/>
<protein>
    <submittedName>
        <fullName evidence="2">Uncharacterized protein</fullName>
    </submittedName>
</protein>
<evidence type="ECO:0000313" key="3">
    <source>
        <dbReference type="Proteomes" id="UP001283361"/>
    </source>
</evidence>
<dbReference type="AlphaFoldDB" id="A0AAE0ZLV4"/>
<comment type="caution">
    <text evidence="2">The sequence shown here is derived from an EMBL/GenBank/DDBJ whole genome shotgun (WGS) entry which is preliminary data.</text>
</comment>
<keyword evidence="3" id="KW-1185">Reference proteome</keyword>
<dbReference type="EMBL" id="JAWDGP010003725">
    <property type="protein sequence ID" value="KAK3771532.1"/>
    <property type="molecule type" value="Genomic_DNA"/>
</dbReference>